<dbReference type="PANTHER" id="PTHR13767:SF2">
    <property type="entry name" value="PSEUDOURIDYLATE SYNTHASE TRUB1"/>
    <property type="match status" value="1"/>
</dbReference>
<proteinExistence type="inferred from homology"/>
<sequence length="212" mass="23330">MKNDILLVDKPKGITSFDVIRRLRKKLGIRKMGHAGTLDPLATGLLIIGVADGTKKLKDLIGLPKTYETEILVGRRTKTGDMEGEVVESKKVESLKIEEVAKVLEEMVGVLKLPVPVYSAIKKEGKPLYKYARQGKEVDVPIKEMKIYGMELLGVVCGDGECVVSVRMDVGSGTYVRSVAEEVGKRLGFPATVKELRRTKVGEFDVKDAQEV</sequence>
<dbReference type="InterPro" id="IPR002501">
    <property type="entry name" value="PsdUridine_synth_N"/>
</dbReference>
<dbReference type="SUPFAM" id="SSF55120">
    <property type="entry name" value="Pseudouridine synthase"/>
    <property type="match status" value="1"/>
</dbReference>
<name>A0A3B0TD72_9ZZZZ</name>
<accession>A0A3B0TD72</accession>
<evidence type="ECO:0000256" key="1">
    <source>
        <dbReference type="ARBA" id="ARBA00012787"/>
    </source>
</evidence>
<dbReference type="GO" id="GO:0160148">
    <property type="term" value="F:tRNA pseudouridine(55) synthase activity"/>
    <property type="evidence" value="ECO:0007669"/>
    <property type="project" value="UniProtKB-EC"/>
</dbReference>
<dbReference type="PANTHER" id="PTHR13767">
    <property type="entry name" value="TRNA-PSEUDOURIDINE SYNTHASE"/>
    <property type="match status" value="1"/>
</dbReference>
<dbReference type="HAMAP" id="MF_01080">
    <property type="entry name" value="TruB_bact"/>
    <property type="match status" value="1"/>
</dbReference>
<gene>
    <name evidence="5" type="ORF">MNBD_BACTEROID05-93</name>
</gene>
<dbReference type="InterPro" id="IPR014780">
    <property type="entry name" value="tRNA_psdUridine_synth_TruB"/>
</dbReference>
<dbReference type="EC" id="5.4.99.25" evidence="1"/>
<keyword evidence="3 5" id="KW-0413">Isomerase</keyword>
<reference evidence="5" key="1">
    <citation type="submission" date="2018-06" db="EMBL/GenBank/DDBJ databases">
        <authorList>
            <person name="Zhirakovskaya E."/>
        </authorList>
    </citation>
    <scope>NUCLEOTIDE SEQUENCE</scope>
</reference>
<dbReference type="InterPro" id="IPR020103">
    <property type="entry name" value="PsdUridine_synth_cat_dom_sf"/>
</dbReference>
<organism evidence="5">
    <name type="scientific">hydrothermal vent metagenome</name>
    <dbReference type="NCBI Taxonomy" id="652676"/>
    <lineage>
        <taxon>unclassified sequences</taxon>
        <taxon>metagenomes</taxon>
        <taxon>ecological metagenomes</taxon>
    </lineage>
</organism>
<dbReference type="Pfam" id="PF01509">
    <property type="entry name" value="TruB_N"/>
    <property type="match status" value="1"/>
</dbReference>
<dbReference type="Gene3D" id="3.30.2350.10">
    <property type="entry name" value="Pseudouridine synthase"/>
    <property type="match status" value="1"/>
</dbReference>
<evidence type="ECO:0000256" key="2">
    <source>
        <dbReference type="ARBA" id="ARBA00022694"/>
    </source>
</evidence>
<dbReference type="NCBIfam" id="TIGR00431">
    <property type="entry name" value="TruB"/>
    <property type="match status" value="1"/>
</dbReference>
<dbReference type="GO" id="GO:0006400">
    <property type="term" value="P:tRNA modification"/>
    <property type="evidence" value="ECO:0007669"/>
    <property type="project" value="TreeGrafter"/>
</dbReference>
<evidence type="ECO:0000259" key="4">
    <source>
        <dbReference type="Pfam" id="PF01509"/>
    </source>
</evidence>
<dbReference type="EMBL" id="UOEN01000238">
    <property type="protein sequence ID" value="VAW14840.1"/>
    <property type="molecule type" value="Genomic_DNA"/>
</dbReference>
<protein>
    <recommendedName>
        <fullName evidence="1">tRNA pseudouridine(55) synthase</fullName>
        <ecNumber evidence="1">5.4.99.25</ecNumber>
    </recommendedName>
</protein>
<evidence type="ECO:0000256" key="3">
    <source>
        <dbReference type="ARBA" id="ARBA00023235"/>
    </source>
</evidence>
<keyword evidence="2" id="KW-0819">tRNA processing</keyword>
<feature type="domain" description="Pseudouridine synthase II N-terminal" evidence="4">
    <location>
        <begin position="24"/>
        <end position="176"/>
    </location>
</feature>
<evidence type="ECO:0000313" key="5">
    <source>
        <dbReference type="EMBL" id="VAW14840.1"/>
    </source>
</evidence>
<dbReference type="AlphaFoldDB" id="A0A3B0TD72"/>
<dbReference type="GO" id="GO:0003723">
    <property type="term" value="F:RNA binding"/>
    <property type="evidence" value="ECO:0007669"/>
    <property type="project" value="InterPro"/>
</dbReference>
<dbReference type="GO" id="GO:1990481">
    <property type="term" value="P:mRNA pseudouridine synthesis"/>
    <property type="evidence" value="ECO:0007669"/>
    <property type="project" value="TreeGrafter"/>
</dbReference>